<gene>
    <name evidence="4" type="ORF">SAMN04488029_1949</name>
</gene>
<dbReference type="PANTHER" id="PTHR33619:SF3">
    <property type="entry name" value="POLYSACCHARIDE EXPORT PROTEIN GFCE-RELATED"/>
    <property type="match status" value="1"/>
</dbReference>
<protein>
    <submittedName>
        <fullName evidence="4">Protein involved in polysaccharide export, contains SLBB domain of the beta-grasp fold</fullName>
    </submittedName>
</protein>
<dbReference type="Gene3D" id="3.10.560.10">
    <property type="entry name" value="Outer membrane lipoprotein wza domain like"/>
    <property type="match status" value="6"/>
</dbReference>
<evidence type="ECO:0000259" key="2">
    <source>
        <dbReference type="Pfam" id="PF02563"/>
    </source>
</evidence>
<accession>A0A1W2GCI5</accession>
<dbReference type="PANTHER" id="PTHR33619">
    <property type="entry name" value="POLYSACCHARIDE EXPORT PROTEIN GFCE-RELATED"/>
    <property type="match status" value="1"/>
</dbReference>
<dbReference type="AlphaFoldDB" id="A0A1W2GCI5"/>
<dbReference type="InterPro" id="IPR003715">
    <property type="entry name" value="Poly_export_N"/>
</dbReference>
<feature type="domain" description="Soluble ligand binding" evidence="3">
    <location>
        <begin position="338"/>
        <end position="382"/>
    </location>
</feature>
<organism evidence="4 5">
    <name type="scientific">Reichenbachiella faecimaris</name>
    <dbReference type="NCBI Taxonomy" id="692418"/>
    <lineage>
        <taxon>Bacteria</taxon>
        <taxon>Pseudomonadati</taxon>
        <taxon>Bacteroidota</taxon>
        <taxon>Cytophagia</taxon>
        <taxon>Cytophagales</taxon>
        <taxon>Reichenbachiellaceae</taxon>
        <taxon>Reichenbachiella</taxon>
    </lineage>
</organism>
<evidence type="ECO:0000313" key="4">
    <source>
        <dbReference type="EMBL" id="SMD34321.1"/>
    </source>
</evidence>
<evidence type="ECO:0000313" key="5">
    <source>
        <dbReference type="Proteomes" id="UP000192472"/>
    </source>
</evidence>
<evidence type="ECO:0000259" key="3">
    <source>
        <dbReference type="Pfam" id="PF10531"/>
    </source>
</evidence>
<feature type="domain" description="Polysaccharide export protein N-terminal" evidence="2">
    <location>
        <begin position="166"/>
        <end position="231"/>
    </location>
</feature>
<dbReference type="InterPro" id="IPR019554">
    <property type="entry name" value="Soluble_ligand-bd"/>
</dbReference>
<feature type="domain" description="Soluble ligand binding" evidence="3">
    <location>
        <begin position="252"/>
        <end position="295"/>
    </location>
</feature>
<feature type="domain" description="Soluble ligand binding" evidence="3">
    <location>
        <begin position="506"/>
        <end position="549"/>
    </location>
</feature>
<dbReference type="InterPro" id="IPR049712">
    <property type="entry name" value="Poly_export"/>
</dbReference>
<feature type="domain" description="Soluble ligand binding" evidence="3">
    <location>
        <begin position="416"/>
        <end position="447"/>
    </location>
</feature>
<dbReference type="Pfam" id="PF02563">
    <property type="entry name" value="Poly_export"/>
    <property type="match status" value="1"/>
</dbReference>
<dbReference type="Gene3D" id="3.30.1950.10">
    <property type="entry name" value="wza like domain"/>
    <property type="match status" value="1"/>
</dbReference>
<evidence type="ECO:0000256" key="1">
    <source>
        <dbReference type="ARBA" id="ARBA00022729"/>
    </source>
</evidence>
<keyword evidence="1" id="KW-0732">Signal</keyword>
<sequence>MKNNSFILLVLVLTFFFSGYNTLFAQQELNVNNIASINIDDLSDAQIQKFITKVEESGYTEDQLIMMAKSRGMSELQIQKLRARIMQVRSGKTSNEQNSTLTNLRQSKLQQKKELDKEAGFDLDPNDPFFNLLGDSTEVEDEGLKVFGLEFFKNSTLTFEPGLNMPTPKNYVVGPGDEMIIDIWGASEQTYQLMVSPEGSIRVPNLGPIYVSGLTVEALKSKVISRLKKIYSTIGRGSYADVTLGQIRSTNVHVIGEVKKPGTYTLSSFGTVFNALYSAGGPTEDGSFRKIEIYRSRELISTLDAYKFLVEGTGENITLQDQDVVIVRPYTNRIIFDGEVKNPAIYEILDDETFEDLLLYSGGFTDKAYRGVVNLRRVEKNRKTVRSIDLDSVGNFNMKNGDEIYVSKITNEFIDRVTLEGPVMNPGEYELREEMTLLQLINKADGLKGDVFMERGVIIRQNTDFTLASTAFDPKKILSGEESIVLENNDIVKFQSIYDLREEYHITIEGEVQRPGKFSYASGMTVENLIFLAGGFKESASKSFVEVARRINPDSAKDFNNTAEIFNFSISKNLSLSREVSQFTLEPFDLVVIRRSPFFDDQEVIRIEGEVKYPGMYALDQKDERISSVLKRSGGLTNFAYSKGATLIRRTEFYIPPEFLSEDDEGNVIVKKADGGDASKIRREDLTYLFKRDTLFADSAQIFRQQESIGIELDKVLKDPGGKFDLILREGDILSIPRALQTVRVRGEVLYPSNVRHDNNYGFKKFVASAGGFDQDAKKSKSYVIYANGLSAQTKSFLFFKSYPKVEPGAEIVVPRKPEKTPLTAQAWVAMASSIATLALVIDRLVN</sequence>
<dbReference type="GO" id="GO:0015159">
    <property type="term" value="F:polysaccharide transmembrane transporter activity"/>
    <property type="evidence" value="ECO:0007669"/>
    <property type="project" value="InterPro"/>
</dbReference>
<dbReference type="STRING" id="692418.SAMN04488029_1949"/>
<dbReference type="EMBL" id="FWYF01000002">
    <property type="protein sequence ID" value="SMD34321.1"/>
    <property type="molecule type" value="Genomic_DNA"/>
</dbReference>
<dbReference type="RefSeq" id="WP_084372634.1">
    <property type="nucleotide sequence ID" value="NZ_FWYF01000002.1"/>
</dbReference>
<dbReference type="OrthoDB" id="9808948at2"/>
<dbReference type="Proteomes" id="UP000192472">
    <property type="component" value="Unassembled WGS sequence"/>
</dbReference>
<feature type="domain" description="Soluble ligand binding" evidence="3">
    <location>
        <begin position="604"/>
        <end position="650"/>
    </location>
</feature>
<reference evidence="4 5" key="1">
    <citation type="submission" date="2017-04" db="EMBL/GenBank/DDBJ databases">
        <authorList>
            <person name="Afonso C.L."/>
            <person name="Miller P.J."/>
            <person name="Scott M.A."/>
            <person name="Spackman E."/>
            <person name="Goraichik I."/>
            <person name="Dimitrov K.M."/>
            <person name="Suarez D.L."/>
            <person name="Swayne D.E."/>
        </authorList>
    </citation>
    <scope>NUCLEOTIDE SEQUENCE [LARGE SCALE GENOMIC DNA]</scope>
    <source>
        <strain evidence="4 5">DSM 26133</strain>
    </source>
</reference>
<name>A0A1W2GCI5_REIFA</name>
<keyword evidence="5" id="KW-1185">Reference proteome</keyword>
<proteinExistence type="predicted"/>
<dbReference type="Pfam" id="PF10531">
    <property type="entry name" value="SLBB"/>
    <property type="match status" value="5"/>
</dbReference>